<dbReference type="CDD" id="cd00121">
    <property type="entry name" value="MATH"/>
    <property type="match status" value="1"/>
</dbReference>
<dbReference type="PANTHER" id="PTHR46236:SF35">
    <property type="entry name" value="MATH DOMAIN-CONTAINING PROTEIN"/>
    <property type="match status" value="1"/>
</dbReference>
<evidence type="ECO:0000313" key="4">
    <source>
        <dbReference type="EMBL" id="MED6108140.1"/>
    </source>
</evidence>
<evidence type="ECO:0000313" key="5">
    <source>
        <dbReference type="Proteomes" id="UP001341840"/>
    </source>
</evidence>
<accession>A0ABU6Q954</accession>
<protein>
    <recommendedName>
        <fullName evidence="3">MATH domain-containing protein</fullName>
    </recommendedName>
</protein>
<dbReference type="InterPro" id="IPR008974">
    <property type="entry name" value="TRAF-like"/>
</dbReference>
<dbReference type="InterPro" id="IPR002083">
    <property type="entry name" value="MATH/TRAF_dom"/>
</dbReference>
<evidence type="ECO:0000259" key="3">
    <source>
        <dbReference type="PROSITE" id="PS50144"/>
    </source>
</evidence>
<comment type="caution">
    <text evidence="4">The sequence shown here is derived from an EMBL/GenBank/DDBJ whole genome shotgun (WGS) entry which is preliminary data.</text>
</comment>
<dbReference type="SMART" id="SM00061">
    <property type="entry name" value="MATH"/>
    <property type="match status" value="1"/>
</dbReference>
<dbReference type="Gene3D" id="2.60.210.10">
    <property type="entry name" value="Apoptosis, Tumor Necrosis Factor Receptor Associated Protein 2, Chain A"/>
    <property type="match status" value="1"/>
</dbReference>
<dbReference type="SUPFAM" id="SSF49599">
    <property type="entry name" value="TRAF domain-like"/>
    <property type="match status" value="1"/>
</dbReference>
<evidence type="ECO:0000256" key="1">
    <source>
        <dbReference type="ARBA" id="ARBA00023054"/>
    </source>
</evidence>
<evidence type="ECO:0000256" key="2">
    <source>
        <dbReference type="SAM" id="Coils"/>
    </source>
</evidence>
<dbReference type="InterPro" id="IPR050804">
    <property type="entry name" value="MCC"/>
</dbReference>
<reference evidence="4 5" key="1">
    <citation type="journal article" date="2023" name="Plants (Basel)">
        <title>Bridging the Gap: Combining Genomics and Transcriptomics Approaches to Understand Stylosanthes scabra, an Orphan Legume from the Brazilian Caatinga.</title>
        <authorList>
            <person name="Ferreira-Neto J.R.C."/>
            <person name="da Silva M.D."/>
            <person name="Binneck E."/>
            <person name="de Melo N.F."/>
            <person name="da Silva R.H."/>
            <person name="de Melo A.L.T.M."/>
            <person name="Pandolfi V."/>
            <person name="Bustamante F.O."/>
            <person name="Brasileiro-Vidal A.C."/>
            <person name="Benko-Iseppon A.M."/>
        </authorList>
    </citation>
    <scope>NUCLEOTIDE SEQUENCE [LARGE SCALE GENOMIC DNA]</scope>
    <source>
        <tissue evidence="4">Leaves</tissue>
    </source>
</reference>
<dbReference type="PROSITE" id="PS50144">
    <property type="entry name" value="MATH"/>
    <property type="match status" value="1"/>
</dbReference>
<dbReference type="Pfam" id="PF22486">
    <property type="entry name" value="MATH_2"/>
    <property type="match status" value="1"/>
</dbReference>
<dbReference type="EMBL" id="JASCZI010000066">
    <property type="protein sequence ID" value="MED6108140.1"/>
    <property type="molecule type" value="Genomic_DNA"/>
</dbReference>
<feature type="domain" description="MATH" evidence="3">
    <location>
        <begin position="15"/>
        <end position="140"/>
    </location>
</feature>
<dbReference type="PANTHER" id="PTHR46236">
    <property type="entry name" value="TRAF-LIKE SUPERFAMILY PROTEIN"/>
    <property type="match status" value="1"/>
</dbReference>
<feature type="coiled-coil region" evidence="2">
    <location>
        <begin position="272"/>
        <end position="306"/>
    </location>
</feature>
<dbReference type="Proteomes" id="UP001341840">
    <property type="component" value="Unassembled WGS sequence"/>
</dbReference>
<organism evidence="4 5">
    <name type="scientific">Stylosanthes scabra</name>
    <dbReference type="NCBI Taxonomy" id="79078"/>
    <lineage>
        <taxon>Eukaryota</taxon>
        <taxon>Viridiplantae</taxon>
        <taxon>Streptophyta</taxon>
        <taxon>Embryophyta</taxon>
        <taxon>Tracheophyta</taxon>
        <taxon>Spermatophyta</taxon>
        <taxon>Magnoliopsida</taxon>
        <taxon>eudicotyledons</taxon>
        <taxon>Gunneridae</taxon>
        <taxon>Pentapetalae</taxon>
        <taxon>rosids</taxon>
        <taxon>fabids</taxon>
        <taxon>Fabales</taxon>
        <taxon>Fabaceae</taxon>
        <taxon>Papilionoideae</taxon>
        <taxon>50 kb inversion clade</taxon>
        <taxon>dalbergioids sensu lato</taxon>
        <taxon>Dalbergieae</taxon>
        <taxon>Pterocarpus clade</taxon>
        <taxon>Stylosanthes</taxon>
    </lineage>
</organism>
<keyword evidence="5" id="KW-1185">Reference proteome</keyword>
<name>A0ABU6Q954_9FABA</name>
<keyword evidence="1 2" id="KW-0175">Coiled coil</keyword>
<sequence>MEDHHHPQQFRVETIVRFSWTIENFSELECKELYSDTFFTGPYPWRILITPKAANTGRGLSIYLDAVDTTNGRTRYAYFKLSLVNQLFRRRTKTKTKNKHLFGGTQSVRFGYKPLISSAEFLSPNNGFLVDDTCTIVAEVFVKNSGYYDDENTNDDDEDDGDDGNVLVDFKGLCKIDKEFVKLLEEVCSRHPNVVERHKKRKLSEKFNEWSFTALGKVLHFLKTKKVKDMMNDDACKELQYLWEELKIVKFDDLNWLKEHVESALGVKKHMEKEMEGEVKRFKEQMIVAETNLDIARRELEKEEEGFVVRDLNDDLASM</sequence>
<proteinExistence type="predicted"/>
<gene>
    <name evidence="4" type="ORF">PIB30_020587</name>
</gene>